<dbReference type="InterPro" id="IPR042099">
    <property type="entry name" value="ANL_N_sf"/>
</dbReference>
<dbReference type="GO" id="GO:0035336">
    <property type="term" value="P:long-chain fatty-acyl-CoA metabolic process"/>
    <property type="evidence" value="ECO:0007669"/>
    <property type="project" value="TreeGrafter"/>
</dbReference>
<keyword evidence="2 11" id="KW-0436">Ligase</keyword>
<feature type="domain" description="AMP-dependent synthetase/ligase" evidence="10">
    <location>
        <begin position="1421"/>
        <end position="1586"/>
    </location>
</feature>
<feature type="region of interest" description="Disordered" evidence="9">
    <location>
        <begin position="958"/>
        <end position="985"/>
    </location>
</feature>
<gene>
    <name evidence="11" type="ORF">LSAA_682</name>
</gene>
<comment type="similarity">
    <text evidence="1">Belongs to the ATP-dependent AMP-binding enzyme family.</text>
</comment>
<dbReference type="PANTHER" id="PTHR43272:SF83">
    <property type="entry name" value="ACYL-COA SYNTHETASE LONG-CHAIN, ISOFORM J"/>
    <property type="match status" value="1"/>
</dbReference>
<keyword evidence="8" id="KW-0175">Coiled coil</keyword>
<feature type="compositionally biased region" description="Polar residues" evidence="9">
    <location>
        <begin position="232"/>
        <end position="254"/>
    </location>
</feature>
<dbReference type="PANTHER" id="PTHR43272">
    <property type="entry name" value="LONG-CHAIN-FATTY-ACID--COA LIGASE"/>
    <property type="match status" value="1"/>
</dbReference>
<dbReference type="Gene3D" id="3.40.50.12780">
    <property type="entry name" value="N-terminal domain of ligase-like"/>
    <property type="match status" value="2"/>
</dbReference>
<dbReference type="EC" id="6.2.1.3" evidence="6"/>
<keyword evidence="12" id="KW-1185">Reference proteome</keyword>
<proteinExistence type="inferred from homology"/>
<dbReference type="GO" id="GO:0005524">
    <property type="term" value="F:ATP binding"/>
    <property type="evidence" value="ECO:0007669"/>
    <property type="project" value="UniProtKB-KW"/>
</dbReference>
<dbReference type="InterPro" id="IPR020845">
    <property type="entry name" value="AMP-binding_CS"/>
</dbReference>
<feature type="region of interest" description="Disordered" evidence="9">
    <location>
        <begin position="232"/>
        <end position="259"/>
    </location>
</feature>
<feature type="compositionally biased region" description="Polar residues" evidence="9">
    <location>
        <begin position="972"/>
        <end position="984"/>
    </location>
</feature>
<feature type="region of interest" description="Disordered" evidence="9">
    <location>
        <begin position="1"/>
        <end position="156"/>
    </location>
</feature>
<feature type="region of interest" description="Disordered" evidence="9">
    <location>
        <begin position="379"/>
        <end position="401"/>
    </location>
</feature>
<keyword evidence="5" id="KW-0067">ATP-binding</keyword>
<protein>
    <recommendedName>
        <fullName evidence="6">long-chain-fatty-acid--CoA ligase</fullName>
        <ecNumber evidence="6">6.2.1.3</ecNumber>
    </recommendedName>
</protein>
<evidence type="ECO:0000256" key="5">
    <source>
        <dbReference type="ARBA" id="ARBA00022840"/>
    </source>
</evidence>
<feature type="coiled-coil region" evidence="8">
    <location>
        <begin position="1182"/>
        <end position="1209"/>
    </location>
</feature>
<evidence type="ECO:0000256" key="6">
    <source>
        <dbReference type="ARBA" id="ARBA00026121"/>
    </source>
</evidence>
<keyword evidence="4" id="KW-0276">Fatty acid metabolism</keyword>
<feature type="compositionally biased region" description="Polar residues" evidence="9">
    <location>
        <begin position="31"/>
        <end position="41"/>
    </location>
</feature>
<evidence type="ECO:0000313" key="12">
    <source>
        <dbReference type="Proteomes" id="UP000675881"/>
    </source>
</evidence>
<comment type="catalytic activity">
    <reaction evidence="7">
        <text>a long-chain fatty acid + ATP + CoA = a long-chain fatty acyl-CoA + AMP + diphosphate</text>
        <dbReference type="Rhea" id="RHEA:15421"/>
        <dbReference type="ChEBI" id="CHEBI:30616"/>
        <dbReference type="ChEBI" id="CHEBI:33019"/>
        <dbReference type="ChEBI" id="CHEBI:57287"/>
        <dbReference type="ChEBI" id="CHEBI:57560"/>
        <dbReference type="ChEBI" id="CHEBI:83139"/>
        <dbReference type="ChEBI" id="CHEBI:456215"/>
        <dbReference type="EC" id="6.2.1.3"/>
    </reaction>
</comment>
<evidence type="ECO:0000256" key="9">
    <source>
        <dbReference type="SAM" id="MobiDB-lite"/>
    </source>
</evidence>
<keyword evidence="4" id="KW-0443">Lipid metabolism</keyword>
<feature type="compositionally biased region" description="Basic residues" evidence="9">
    <location>
        <begin position="81"/>
        <end position="107"/>
    </location>
</feature>
<feature type="compositionally biased region" description="Basic and acidic residues" evidence="9">
    <location>
        <begin position="11"/>
        <end position="27"/>
    </location>
</feature>
<dbReference type="PROSITE" id="PS00455">
    <property type="entry name" value="AMP_BINDING"/>
    <property type="match status" value="1"/>
</dbReference>
<reference evidence="11" key="1">
    <citation type="submission" date="2021-02" db="EMBL/GenBank/DDBJ databases">
        <authorList>
            <person name="Bekaert M."/>
        </authorList>
    </citation>
    <scope>NUCLEOTIDE SEQUENCE</scope>
    <source>
        <strain evidence="11">IoA-00</strain>
    </source>
</reference>
<evidence type="ECO:0000256" key="7">
    <source>
        <dbReference type="ARBA" id="ARBA00036813"/>
    </source>
</evidence>
<dbReference type="GO" id="GO:0005783">
    <property type="term" value="C:endoplasmic reticulum"/>
    <property type="evidence" value="ECO:0007669"/>
    <property type="project" value="TreeGrafter"/>
</dbReference>
<evidence type="ECO:0000256" key="1">
    <source>
        <dbReference type="ARBA" id="ARBA00006432"/>
    </source>
</evidence>
<dbReference type="InterPro" id="IPR000873">
    <property type="entry name" value="AMP-dep_synth/lig_dom"/>
</dbReference>
<evidence type="ECO:0000256" key="2">
    <source>
        <dbReference type="ARBA" id="ARBA00022598"/>
    </source>
</evidence>
<sequence length="1904" mass="217386">MSRKRASQRSPAEDVTSHFITDREVDMRILNPSTTSISSSPKLKHSHLCAEPSSQQRFRSPSRESKKPNVSKIPLSLNRVVSKKKIVSPSKSMKRKEHSSTSNKRRLQVLPLKISPRSTSKGKAKDKNIFSDVVQPNKATSKKLSQEKPWRHNMRFQSVDKAPLILPEDSCVTKNERKYRKDLGDVKEYMKSKSEKIKAQSREERIQSFQRKEKIKNRLEDLETLRKEKTPLNNDINKNSVLSPESKTTIQSHGTYGPPNRKELTKELHISSHHHRGLQGTNQLLDQLPTKQKSHKSTLSDDTIYKKPSTKQFNSVIKTSESEKQLVNNMSSKPDFLLSHAYTSSISQQTTSISEDTLSEGLLSTSLASVSKKSYSSSCAKDKSKAQSSTTNDSSRSKISINSESVNKSLKALPISTSDLSSQKCEDVKDRGVAEFVPSALHLRFLAELNQFETIQSAEKQIDKLERINDISIVRRDAATMAHIIKDINEASKLKEKKKKLDKASKRESRAEFEARIRKDINQLFHDKFMHLIESQTESNRVTANATKLLASFSKDILEIELQNKYTREKRCYSIDENSETLCSPTIKGHRQSINTQSNASVEAVSSQTYKTSMNVPEEVICLISKTESSIPEVLSVLEKASRSGDSIRQTISEVMSRRNEEDCPSSSSSVTLNTGNITEEIEKEISIEGCLTSPFELSPSQMNVEQNSNTINEDDNILNCSSSEFTLNMIEQHILVESRRANNQYILLKLKEKKVLEKATSEMTILDKEKKTLKLNNQDTLREKEIKRLKDKLKVAERERQFVLSQQRKILSQKKGMKELNVDSISDLESPEVVSNLQGKFIINDLSISSSTHSNENMIPKTLFSCPKDTVNSKASESFEESLTNISISSDHSDAAIRVNALKDELQRQKLMAKKLKDQQKVKNKESLQVQKESLKKQIETYDKLIVRIRDEITHQEVQTSSDVVPPQIKTPGSKSRSSSEYTIETEAISPDNFSLSSSSKVSTVISDHTINHNYKKAIDEKVVTTLCGSIFKTLVVYNRPINEIKSAKHSIRPQDLMLTTFDVDSEDSISEAKKNDVSTPNVISTLDDEVEYTEDEAANNDYIDDDFGLSSIRKESEELRQQQLLIEQEISRIHEESTTEIDKPPPPPYIMKTSNLRRRPVIKEEIYKDLNEKSLYEEPLQFLEALYDTLAERIEQLERNSANSKQNPPWMKQKPLSVIHKSYPLDKKGLLVKEILNLFGRGGNTQKDNLALRCLKKMKKKQGSNVEYILATELYKEEDNEWNNYDDEETRFKDALTSDIFDYLLKDTIDEINSFHIYDYLSYPIYALYYHPWRVRRYRRNVHSTVERKENSIVYEGIIQKLNPDYRELCKVKVDTMFGAFEYSVAKYGSRVCLGTREVFSEEEELQLLMERFQKYVMGAYKFMTYDELKEESYNLAEGFRSLKLPTKTHIAMFAETRKEWILTAYAAFINNFTLVTLYTNLGEDGVIHGINETEVKLVVCTVDMLPKIKKVIKSCPQIGVPYENNNVEFIMFRDLITRKSNEDRYPAPTPRDPAIIMYTSGSTGTPKALGSIHGLSTISPCLRIDIRDVVKSKEDRIYKSVVDTMRRQGWAIEELFHYFVAYKMKWQDRGFDTPLLNKTLFRKVRYFIGGRVRLLISGGAPISHDTQSVSRTALCVPVLQGYGLTELTGGVTMSDPYDRTTCRVGPPLLGLKLKLVDWEEGNYTINDKPFPRGEIHCEDFYEEDGIRWFKTGDIGQMEADGVLKLVDRKKDLVKLSGGEYISYGKVESILKTCPIIENICTYADPLKDYLFAIVIPDKAHLNERGLTPEAACRDASFISSVTKEIGDYGLKNGLVKFEVPTKVLFVFDEWTTENGLITAAFKIRRKQVVEMYKQQIDHLYV</sequence>
<evidence type="ECO:0000256" key="4">
    <source>
        <dbReference type="ARBA" id="ARBA00022832"/>
    </source>
</evidence>
<dbReference type="EMBL" id="HG994580">
    <property type="protein sequence ID" value="CAF2776431.1"/>
    <property type="molecule type" value="Genomic_DNA"/>
</dbReference>
<feature type="coiled-coil region" evidence="8">
    <location>
        <begin position="900"/>
        <end position="953"/>
    </location>
</feature>
<dbReference type="GO" id="GO:0030182">
    <property type="term" value="P:neuron differentiation"/>
    <property type="evidence" value="ECO:0007669"/>
    <property type="project" value="TreeGrafter"/>
</dbReference>
<dbReference type="GO" id="GO:0090433">
    <property type="term" value="F:palmitoyl-CoA ligase activity"/>
    <property type="evidence" value="ECO:0007669"/>
    <property type="project" value="TreeGrafter"/>
</dbReference>
<name>A0A7R8CGI8_LEPSM</name>
<evidence type="ECO:0000256" key="8">
    <source>
        <dbReference type="SAM" id="Coils"/>
    </source>
</evidence>
<feature type="coiled-coil region" evidence="8">
    <location>
        <begin position="757"/>
        <end position="807"/>
    </location>
</feature>
<dbReference type="OrthoDB" id="6377889at2759"/>
<evidence type="ECO:0000313" key="11">
    <source>
        <dbReference type="EMBL" id="CAF2776431.1"/>
    </source>
</evidence>
<dbReference type="Pfam" id="PF00501">
    <property type="entry name" value="AMP-binding"/>
    <property type="match status" value="2"/>
</dbReference>
<evidence type="ECO:0000256" key="3">
    <source>
        <dbReference type="ARBA" id="ARBA00022741"/>
    </source>
</evidence>
<organism evidence="11 12">
    <name type="scientific">Lepeophtheirus salmonis</name>
    <name type="common">Salmon louse</name>
    <name type="synonym">Caligus salmonis</name>
    <dbReference type="NCBI Taxonomy" id="72036"/>
    <lineage>
        <taxon>Eukaryota</taxon>
        <taxon>Metazoa</taxon>
        <taxon>Ecdysozoa</taxon>
        <taxon>Arthropoda</taxon>
        <taxon>Crustacea</taxon>
        <taxon>Multicrustacea</taxon>
        <taxon>Hexanauplia</taxon>
        <taxon>Copepoda</taxon>
        <taxon>Siphonostomatoida</taxon>
        <taxon>Caligidae</taxon>
        <taxon>Lepeophtheirus</taxon>
    </lineage>
</organism>
<dbReference type="GO" id="GO:0005811">
    <property type="term" value="C:lipid droplet"/>
    <property type="evidence" value="ECO:0007669"/>
    <property type="project" value="TreeGrafter"/>
</dbReference>
<feature type="domain" description="AMP-dependent synthetase/ligase" evidence="10">
    <location>
        <begin position="1651"/>
        <end position="1739"/>
    </location>
</feature>
<dbReference type="Proteomes" id="UP000675881">
    <property type="component" value="Chromosome 1"/>
</dbReference>
<dbReference type="GO" id="GO:0005886">
    <property type="term" value="C:plasma membrane"/>
    <property type="evidence" value="ECO:0007669"/>
    <property type="project" value="TreeGrafter"/>
</dbReference>
<keyword evidence="3" id="KW-0547">Nucleotide-binding</keyword>
<evidence type="ECO:0000259" key="10">
    <source>
        <dbReference type="Pfam" id="PF00501"/>
    </source>
</evidence>
<accession>A0A7R8CGI8</accession>
<dbReference type="SUPFAM" id="SSF56801">
    <property type="entry name" value="Acetyl-CoA synthetase-like"/>
    <property type="match status" value="1"/>
</dbReference>